<dbReference type="OrthoDB" id="5850529at2759"/>
<organism evidence="2 3">
    <name type="scientific">Bursaphelenchus okinawaensis</name>
    <dbReference type="NCBI Taxonomy" id="465554"/>
    <lineage>
        <taxon>Eukaryota</taxon>
        <taxon>Metazoa</taxon>
        <taxon>Ecdysozoa</taxon>
        <taxon>Nematoda</taxon>
        <taxon>Chromadorea</taxon>
        <taxon>Rhabditida</taxon>
        <taxon>Tylenchina</taxon>
        <taxon>Tylenchomorpha</taxon>
        <taxon>Aphelenchoidea</taxon>
        <taxon>Aphelenchoididae</taxon>
        <taxon>Bursaphelenchus</taxon>
    </lineage>
</organism>
<keyword evidence="1" id="KW-0732">Signal</keyword>
<comment type="caution">
    <text evidence="2">The sequence shown here is derived from an EMBL/GenBank/DDBJ whole genome shotgun (WGS) entry which is preliminary data.</text>
</comment>
<dbReference type="EMBL" id="CAJFCW020000004">
    <property type="protein sequence ID" value="CAG9112134.1"/>
    <property type="molecule type" value="Genomic_DNA"/>
</dbReference>
<protein>
    <submittedName>
        <fullName evidence="2">Uncharacterized protein</fullName>
    </submittedName>
</protein>
<dbReference type="EMBL" id="CAJFDH010000004">
    <property type="protein sequence ID" value="CAD5218925.1"/>
    <property type="molecule type" value="Genomic_DNA"/>
</dbReference>
<dbReference type="Proteomes" id="UP000783686">
    <property type="component" value="Unassembled WGS sequence"/>
</dbReference>
<evidence type="ECO:0000313" key="2">
    <source>
        <dbReference type="EMBL" id="CAD5218925.1"/>
    </source>
</evidence>
<evidence type="ECO:0000313" key="3">
    <source>
        <dbReference type="Proteomes" id="UP000614601"/>
    </source>
</evidence>
<dbReference type="AlphaFoldDB" id="A0A811KUC8"/>
<dbReference type="Proteomes" id="UP000614601">
    <property type="component" value="Unassembled WGS sequence"/>
</dbReference>
<name>A0A811KUC8_9BILA</name>
<sequence>MCLLRGYCVVLGLLFIILCSVNDVYGQFVKKGSSFEADSESRLRSLGILLSGGAKNEDRLKGPGPVDCECKESTVFVGIADGSGIDGEYVNEDYVSKEVVNECQCPKEDNHNSSSVTSTKYGYSDYCYLLKALNNATFEFEDRAIQIQWVQMLERLQSDVIFDASLSDKQKIVAIYGELLVFTANYPSTASSINNIYISEWRGFVANLEEVTVYTLYHVTDVVIELDSNGNCVLLDTLRKINSRVVNNDDIQKLIIDLRLILKGNKALSSKLADVYVIIANFLGSDNDRKAVVLGSYIDGYGYVGVLFSTASYYWRAQNLSPVISGSPCQLISSLNTAAGDTSLATVSQRNQIKKFTKKLANGFRKNLSVESRSKYFNVQLYQWLIIQPWATKVILSLKLGDYGTIGQMVSAISFKANAAPIDVPEPETSSFSPGDCSSTLDLIIKTPNQNTSLSQSVADAMSESWTRTQKARFSAYFRRINRLQNKYSGEDSLNKVCRIFKYWTRARMPRQQVFDIVVYKYGKGEKVAEWGTVREFCQCSGS</sequence>
<feature type="signal peptide" evidence="1">
    <location>
        <begin position="1"/>
        <end position="26"/>
    </location>
</feature>
<gene>
    <name evidence="2" type="ORF">BOKJ2_LOCUS8135</name>
</gene>
<keyword evidence="3" id="KW-1185">Reference proteome</keyword>
<proteinExistence type="predicted"/>
<reference evidence="2" key="1">
    <citation type="submission" date="2020-09" db="EMBL/GenBank/DDBJ databases">
        <authorList>
            <person name="Kikuchi T."/>
        </authorList>
    </citation>
    <scope>NUCLEOTIDE SEQUENCE</scope>
    <source>
        <strain evidence="2">SH1</strain>
    </source>
</reference>
<accession>A0A811KUC8</accession>
<feature type="chain" id="PRO_5044131687" evidence="1">
    <location>
        <begin position="27"/>
        <end position="543"/>
    </location>
</feature>
<evidence type="ECO:0000256" key="1">
    <source>
        <dbReference type="SAM" id="SignalP"/>
    </source>
</evidence>